<sequence>MMYKAVFTALLLSMLSAVSHATLYKVINKDGSVTYTDIPVEGAVPVDLSNTNSAVMPAMNTPKMKAPSLTPSKIKPAYLVNITRPTQQQTLRDNNGDLTVVAQVTPSRAAIAQLFLDGELIKQQSELTFELTNIDRGEHHVQIKLVNNSGKVIALSETITFYLHRASALIGAR</sequence>
<feature type="signal peptide" evidence="1">
    <location>
        <begin position="1"/>
        <end position="21"/>
    </location>
</feature>
<evidence type="ECO:0000313" key="3">
    <source>
        <dbReference type="EMBL" id="MBC3767894.1"/>
    </source>
</evidence>
<reference evidence="3" key="2">
    <citation type="submission" date="2020-08" db="EMBL/GenBank/DDBJ databases">
        <authorList>
            <person name="Lai Q."/>
        </authorList>
    </citation>
    <scope>NUCLEOTIDE SEQUENCE</scope>
    <source>
        <strain evidence="3">S27-2</strain>
    </source>
</reference>
<comment type="caution">
    <text evidence="3">The sequence shown here is derived from an EMBL/GenBank/DDBJ whole genome shotgun (WGS) entry which is preliminary data.</text>
</comment>
<name>A0A8J6IXR1_9ALTE</name>
<accession>A0A8J6IXR1</accession>
<dbReference type="Gene3D" id="2.60.40.10">
    <property type="entry name" value="Immunoglobulins"/>
    <property type="match status" value="1"/>
</dbReference>
<reference evidence="3" key="1">
    <citation type="journal article" date="2018" name="Int. J. Syst. Evol. Microbiol.">
        <title>Neptunicella marina gen. nov., sp. nov., isolated from surface seawater.</title>
        <authorList>
            <person name="Liu X."/>
            <person name="Lai Q."/>
            <person name="Du Y."/>
            <person name="Zhang X."/>
            <person name="Liu Z."/>
            <person name="Sun F."/>
            <person name="Shao Z."/>
        </authorList>
    </citation>
    <scope>NUCLEOTIDE SEQUENCE</scope>
    <source>
        <strain evidence="3">S27-2</strain>
    </source>
</reference>
<proteinExistence type="predicted"/>
<keyword evidence="1" id="KW-0732">Signal</keyword>
<organism evidence="3 4">
    <name type="scientific">Neptunicella marina</name>
    <dbReference type="NCBI Taxonomy" id="2125989"/>
    <lineage>
        <taxon>Bacteria</taxon>
        <taxon>Pseudomonadati</taxon>
        <taxon>Pseudomonadota</taxon>
        <taxon>Gammaproteobacteria</taxon>
        <taxon>Alteromonadales</taxon>
        <taxon>Alteromonadaceae</taxon>
        <taxon>Neptunicella</taxon>
    </lineage>
</organism>
<evidence type="ECO:0000256" key="1">
    <source>
        <dbReference type="SAM" id="SignalP"/>
    </source>
</evidence>
<dbReference type="InterPro" id="IPR013783">
    <property type="entry name" value="Ig-like_fold"/>
</dbReference>
<feature type="domain" description="DUF4124" evidence="2">
    <location>
        <begin position="10"/>
        <end position="57"/>
    </location>
</feature>
<feature type="chain" id="PRO_5035202012" evidence="1">
    <location>
        <begin position="22"/>
        <end position="173"/>
    </location>
</feature>
<gene>
    <name evidence="3" type="ORF">H8B19_18600</name>
</gene>
<dbReference type="AlphaFoldDB" id="A0A8J6IXR1"/>
<keyword evidence="4" id="KW-1185">Reference proteome</keyword>
<evidence type="ECO:0000259" key="2">
    <source>
        <dbReference type="Pfam" id="PF13511"/>
    </source>
</evidence>
<dbReference type="Pfam" id="PF13511">
    <property type="entry name" value="DUF4124"/>
    <property type="match status" value="1"/>
</dbReference>
<dbReference type="InterPro" id="IPR025392">
    <property type="entry name" value="DUF4124"/>
</dbReference>
<dbReference type="RefSeq" id="WP_186508626.1">
    <property type="nucleotide sequence ID" value="NZ_JACNEP010000031.1"/>
</dbReference>
<protein>
    <submittedName>
        <fullName evidence="3">DUF4124 domain-containing protein</fullName>
    </submittedName>
</protein>
<evidence type="ECO:0000313" key="4">
    <source>
        <dbReference type="Proteomes" id="UP000601768"/>
    </source>
</evidence>
<dbReference type="Proteomes" id="UP000601768">
    <property type="component" value="Unassembled WGS sequence"/>
</dbReference>
<dbReference type="EMBL" id="JACNEP010000031">
    <property type="protein sequence ID" value="MBC3767894.1"/>
    <property type="molecule type" value="Genomic_DNA"/>
</dbReference>